<dbReference type="InterPro" id="IPR052606">
    <property type="entry name" value="DnaJ_domain_protein"/>
</dbReference>
<keyword evidence="1 7" id="KW-0812">Transmembrane</keyword>
<dbReference type="SMART" id="SM00271">
    <property type="entry name" value="DnaJ"/>
    <property type="match status" value="1"/>
</dbReference>
<feature type="transmembrane region" description="Helical" evidence="7">
    <location>
        <begin position="785"/>
        <end position="806"/>
    </location>
</feature>
<dbReference type="PRINTS" id="PR00625">
    <property type="entry name" value="JDOMAIN"/>
</dbReference>
<dbReference type="GO" id="GO:0012505">
    <property type="term" value="C:endomembrane system"/>
    <property type="evidence" value="ECO:0007669"/>
    <property type="project" value="UniProtKB-SubCell"/>
</dbReference>
<feature type="compositionally biased region" description="Acidic residues" evidence="6">
    <location>
        <begin position="982"/>
        <end position="992"/>
    </location>
</feature>
<dbReference type="Gene3D" id="3.30.40.10">
    <property type="entry name" value="Zinc/RING finger domain, C3HC4 (zinc finger)"/>
    <property type="match status" value="1"/>
</dbReference>
<dbReference type="RefSeq" id="XP_031888348.2">
    <property type="nucleotide sequence ID" value="XM_032032463.2"/>
</dbReference>
<name>A0A7J6JT50_COLFN</name>
<comment type="subcellular location">
    <subcellularLocation>
        <location evidence="5">Endomembrane system</location>
        <topology evidence="5">Single-pass membrane protein</topology>
    </subcellularLocation>
</comment>
<dbReference type="AlphaFoldDB" id="A0A7J6JT50"/>
<dbReference type="OrthoDB" id="4794487at2759"/>
<organism evidence="9 10">
    <name type="scientific">Colletotrichum fructicola (strain Nara gc5)</name>
    <name type="common">Anthracnose fungus</name>
    <name type="synonym">Colletotrichum gloeosporioides (strain Nara gc5)</name>
    <dbReference type="NCBI Taxonomy" id="1213859"/>
    <lineage>
        <taxon>Eukaryota</taxon>
        <taxon>Fungi</taxon>
        <taxon>Dikarya</taxon>
        <taxon>Ascomycota</taxon>
        <taxon>Pezizomycotina</taxon>
        <taxon>Sordariomycetes</taxon>
        <taxon>Hypocreomycetidae</taxon>
        <taxon>Glomerellales</taxon>
        <taxon>Glomerellaceae</taxon>
        <taxon>Colletotrichum</taxon>
        <taxon>Colletotrichum gloeosporioides species complex</taxon>
    </lineage>
</organism>
<evidence type="ECO:0000313" key="9">
    <source>
        <dbReference type="EMBL" id="KAF4493163.1"/>
    </source>
</evidence>
<accession>A0A7J6JT50</accession>
<dbReference type="InParanoid" id="A0A7J6JT50"/>
<proteinExistence type="predicted"/>
<dbReference type="PROSITE" id="PS50076">
    <property type="entry name" value="DNAJ_2"/>
    <property type="match status" value="1"/>
</dbReference>
<feature type="region of interest" description="Disordered" evidence="6">
    <location>
        <begin position="982"/>
        <end position="1039"/>
    </location>
</feature>
<evidence type="ECO:0000313" key="10">
    <source>
        <dbReference type="Proteomes" id="UP000011096"/>
    </source>
</evidence>
<evidence type="ECO:0000256" key="7">
    <source>
        <dbReference type="SAM" id="Phobius"/>
    </source>
</evidence>
<dbReference type="InterPro" id="IPR036869">
    <property type="entry name" value="J_dom_sf"/>
</dbReference>
<reference evidence="9 10" key="1">
    <citation type="submission" date="2012-08" db="EMBL/GenBank/DDBJ databases">
        <authorList>
            <person name="Gan P.H.P."/>
            <person name="Ikeda K."/>
            <person name="Irieda H."/>
            <person name="Narusaka M."/>
            <person name="O'Connell R.J."/>
            <person name="Narusaka Y."/>
            <person name="Takano Y."/>
            <person name="Kubo Y."/>
            <person name="Shirasu K."/>
        </authorList>
    </citation>
    <scope>NUCLEOTIDE SEQUENCE [LARGE SCALE GENOMIC DNA]</scope>
    <source>
        <strain evidence="9 10">Nara gc5</strain>
    </source>
</reference>
<dbReference type="Proteomes" id="UP000011096">
    <property type="component" value="Unassembled WGS sequence"/>
</dbReference>
<evidence type="ECO:0000256" key="2">
    <source>
        <dbReference type="ARBA" id="ARBA00022729"/>
    </source>
</evidence>
<protein>
    <submittedName>
        <fullName evidence="9">Putative J domain-containing protein</fullName>
    </submittedName>
</protein>
<dbReference type="SUPFAM" id="SSF46565">
    <property type="entry name" value="Chaperone J-domain"/>
    <property type="match status" value="1"/>
</dbReference>
<evidence type="ECO:0000256" key="3">
    <source>
        <dbReference type="ARBA" id="ARBA00022989"/>
    </source>
</evidence>
<feature type="compositionally biased region" description="Polar residues" evidence="6">
    <location>
        <begin position="993"/>
        <end position="1003"/>
    </location>
</feature>
<feature type="compositionally biased region" description="Basic and acidic residues" evidence="6">
    <location>
        <begin position="864"/>
        <end position="880"/>
    </location>
</feature>
<dbReference type="InterPro" id="IPR001623">
    <property type="entry name" value="DnaJ_domain"/>
</dbReference>
<dbReference type="GeneID" id="43616506"/>
<keyword evidence="3 7" id="KW-1133">Transmembrane helix</keyword>
<keyword evidence="4 7" id="KW-0472">Membrane</keyword>
<comment type="caution">
    <text evidence="9">The sequence shown here is derived from an EMBL/GenBank/DDBJ whole genome shotgun (WGS) entry which is preliminary data.</text>
</comment>
<dbReference type="InterPro" id="IPR013083">
    <property type="entry name" value="Znf_RING/FYVE/PHD"/>
</dbReference>
<evidence type="ECO:0000256" key="5">
    <source>
        <dbReference type="ARBA" id="ARBA00037847"/>
    </source>
</evidence>
<dbReference type="PANTHER" id="PTHR44653:SF2">
    <property type="entry name" value="DNAJ HOMOLOG SUBFAMILY C MEMBER 1"/>
    <property type="match status" value="1"/>
</dbReference>
<keyword evidence="10" id="KW-1185">Reference proteome</keyword>
<feature type="domain" description="J" evidence="8">
    <location>
        <begin position="664"/>
        <end position="761"/>
    </location>
</feature>
<dbReference type="CDD" id="cd06257">
    <property type="entry name" value="DnaJ"/>
    <property type="match status" value="1"/>
</dbReference>
<sequence>MCIQLWRRYFCPKAPDFGPLPANAFTVPHPRPSPSGHPHHLVNQEENIFRENWEDPHDQVPNGKHIHWMANWIRCSHNYHRQCDELSNDMKKIQYIGTACPFCKGDIDVHVERREDVFGEWDIHPKTPVENDPDQQLAARFDAYKEYYILRLLLLMHRILTSPYPIASESLEWSQIIDTCWQETFCKVVFSHVGHAMDVCDCPSTKEEWRVNPAITLRKNEAESVLEGIDKIPRGQRERFWMGRIFRYDAATNVYTEDWTVTDRARQIYGLYRASDFPEYQMQYVDVDFDACAKRYDRLVDLGDDCHEELIKRGPQISQSYPYNNATFHTRRVQWMDLDNWPSALLRRETLLQWMFMFLAYDAGLDEEVMMFLGGALLAILNPYPSIRTRSHPSHKKPECLDPDLAAWDVLQECVFELENHWPLLARRSEIQENLYDAAHETSALVKLIRRNRRIIANDINSRNQAADRGVKAFVVKPQEAINQGQTQCSVCTDTWGSQPFHQPVKMPCCKAFVGARCLKQWLASRPLRGAEEDVSEDDATWAQGWKCLLCRAPIGDKFRPKLREHQRLGPENLRDLAFNNVSKSFEQPSWWWGKQEDREDSTPRLSHISAVPVPHLVDYLAYVLSIGLLALLSPLTAAWSKEDREIFRIRDEIKAHEPNADATFYDLLGVKNGASIDDITKAYRKISRSLHPDKVRQQLIAERAKAKKDKKKKPGVNVSKPPTQKEIKAAVKIASDRQARLGLVRNILSGPDRDRYDHFLRNGFPAWKGTNYYYNRYRPGLGTVLFGVFLVAGGAFHYIALYMSWKRQRDFVERYIKFARNAAWGDNLNIPGIDDAPAPAPAPAAAEDDEDAPPIPRNRKERRMQEQAARKGAAKEGRGRGRKPAGSGTATPRETAVAQSSGPTGAKKRVVAENGKILVVDSVGDVYLEEENEDGEVEQFLLDPNELPQPTIHDTALVRLPIWAYNRTVGRALNKETEEVALETEEFDSDDGNAQHTPSSDSTADDFELLEKSTDSLGKAKASGAQTGKANKRKNKKR</sequence>
<evidence type="ECO:0000256" key="1">
    <source>
        <dbReference type="ARBA" id="ARBA00022692"/>
    </source>
</evidence>
<evidence type="ECO:0000259" key="8">
    <source>
        <dbReference type="PROSITE" id="PS50076"/>
    </source>
</evidence>
<evidence type="ECO:0000256" key="6">
    <source>
        <dbReference type="SAM" id="MobiDB-lite"/>
    </source>
</evidence>
<evidence type="ECO:0000256" key="4">
    <source>
        <dbReference type="ARBA" id="ARBA00023136"/>
    </source>
</evidence>
<dbReference type="EMBL" id="ANPB02000001">
    <property type="protein sequence ID" value="KAF4493163.1"/>
    <property type="molecule type" value="Genomic_DNA"/>
</dbReference>
<reference evidence="9 10" key="2">
    <citation type="submission" date="2020-04" db="EMBL/GenBank/DDBJ databases">
        <title>Genome sequencing and assembly of multiple isolates from the Colletotrichum gloeosporioides species complex.</title>
        <authorList>
            <person name="Gan P."/>
            <person name="Shirasu K."/>
        </authorList>
    </citation>
    <scope>NUCLEOTIDE SEQUENCE [LARGE SCALE GENOMIC DNA]</scope>
    <source>
        <strain evidence="9 10">Nara gc5</strain>
    </source>
</reference>
<keyword evidence="2" id="KW-0732">Signal</keyword>
<dbReference type="Pfam" id="PF00226">
    <property type="entry name" value="DnaJ"/>
    <property type="match status" value="1"/>
</dbReference>
<feature type="compositionally biased region" description="Polar residues" evidence="6">
    <location>
        <begin position="889"/>
        <end position="904"/>
    </location>
</feature>
<feature type="region of interest" description="Disordered" evidence="6">
    <location>
        <begin position="834"/>
        <end position="909"/>
    </location>
</feature>
<dbReference type="PANTHER" id="PTHR44653">
    <property type="entry name" value="DNAJ HOMOLOG SUBFAMILY C MEMBER 1"/>
    <property type="match status" value="1"/>
</dbReference>
<gene>
    <name evidence="9" type="ORF">CGGC5_v000444</name>
</gene>
<dbReference type="Gene3D" id="1.10.287.110">
    <property type="entry name" value="DnaJ domain"/>
    <property type="match status" value="1"/>
</dbReference>